<proteinExistence type="predicted"/>
<dbReference type="OrthoDB" id="10271203at2759"/>
<reference evidence="2" key="3">
    <citation type="submission" date="2018-07" db="EMBL/GenBank/DDBJ databases">
        <authorList>
            <person name="Quirk P.G."/>
            <person name="Krulwich T.A."/>
        </authorList>
    </citation>
    <scope>NUCLEOTIDE SEQUENCE</scope>
    <source>
        <strain evidence="2">96224</strain>
    </source>
</reference>
<dbReference type="EMBL" id="KE375109">
    <property type="protein sequence ID" value="EPQ63535.1"/>
    <property type="molecule type" value="Genomic_DNA"/>
</dbReference>
<evidence type="ECO:0000313" key="2">
    <source>
        <dbReference type="EMBL" id="SUZ11744.1"/>
    </source>
</evidence>
<reference evidence="3" key="1">
    <citation type="journal article" date="2013" name="Nat. Genet.">
        <title>The wheat powdery mildew genome shows the unique evolution of an obligate biotroph.</title>
        <authorList>
            <person name="Wicker T."/>
            <person name="Oberhaensli S."/>
            <person name="Parlange F."/>
            <person name="Buchmann J.P."/>
            <person name="Shatalina M."/>
            <person name="Roffler S."/>
            <person name="Ben-David R."/>
            <person name="Dolezel J."/>
            <person name="Simkova H."/>
            <person name="Schulze-Lefert P."/>
            <person name="Spanu P.D."/>
            <person name="Bruggmann R."/>
            <person name="Amselem J."/>
            <person name="Quesneville H."/>
            <person name="Ver Loren van Themaat E."/>
            <person name="Paape T."/>
            <person name="Shimizu K.K."/>
            <person name="Keller B."/>
        </authorList>
    </citation>
    <scope>NUCLEOTIDE SEQUENCE [LARGE SCALE GENOMIC DNA]</scope>
    <source>
        <strain evidence="3">96224</strain>
    </source>
</reference>
<organism evidence="2">
    <name type="scientific">Blumeria graminis f. sp. tritici 96224</name>
    <dbReference type="NCBI Taxonomy" id="1268274"/>
    <lineage>
        <taxon>Eukaryota</taxon>
        <taxon>Fungi</taxon>
        <taxon>Dikarya</taxon>
        <taxon>Ascomycota</taxon>
        <taxon>Pezizomycotina</taxon>
        <taxon>Leotiomycetes</taxon>
        <taxon>Erysiphales</taxon>
        <taxon>Erysiphaceae</taxon>
        <taxon>Blumeria</taxon>
    </lineage>
</organism>
<feature type="non-terminal residue" evidence="2">
    <location>
        <position position="354"/>
    </location>
</feature>
<dbReference type="Proteomes" id="UP000053110">
    <property type="component" value="Unassembled WGS sequence"/>
</dbReference>
<gene>
    <name evidence="1" type="ORF">BGT96224_Ac30654</name>
    <name evidence="2" type="ORF">BGT96224V2_LOCUS4925</name>
</gene>
<evidence type="ECO:0000313" key="1">
    <source>
        <dbReference type="EMBL" id="EPQ63535.1"/>
    </source>
</evidence>
<dbReference type="HOGENOM" id="CLU_783004_0_0_1"/>
<evidence type="ECO:0000313" key="3">
    <source>
        <dbReference type="Proteomes" id="UP000053110"/>
    </source>
</evidence>
<reference evidence="1" key="2">
    <citation type="submission" date="2013-01" db="EMBL/GenBank/DDBJ databases">
        <title>The wheat powdery mildew genome reveals unique evolution of an obligate biotroph.</title>
        <authorList>
            <person name="Oberhaensli S."/>
            <person name="Wicker T."/>
            <person name="Keller B."/>
        </authorList>
    </citation>
    <scope>NUCLEOTIDE SEQUENCE</scope>
    <source>
        <strain evidence="1">96224</strain>
    </source>
</reference>
<accession>A0A061HEX8</accession>
<dbReference type="AlphaFoldDB" id="A0A061HEX8"/>
<name>A0A061HEX8_BLUGR</name>
<protein>
    <submittedName>
        <fullName evidence="2">BgtAc-30654</fullName>
    </submittedName>
</protein>
<sequence length="354" mass="40279">MSPVACLRKSNRGSDTPLALHRLLCYDACTPHVSAQIETEANPFEEQFTAALKEIQSSSGNSPAAQISVELPLHSAKAKKGRSNTRTLRRRDFSHSLRVEWNQRRFLQDPGHPKHLPCIDGQRSTNLFPLPTHSSQAKDDLLIPSRAACIQLLRDVGIPRWKWDLVHCRWWVWCVLRCVKHNHVQAPSKVRWCGCSSCLERMKQRFCGTGAAIFAYEREDWLTVCGGYERVACLFWSLINAVKNVRSMAETAEIPIEEWTLMLSRSYGLRELSKGDELMRLKIGQLRKDVMWAKYSVTTLGPGIWSTQIIDSLLADNDCSFDPRDPPPQSETTIITELSIRRLISRPQTTTIKP</sequence>
<dbReference type="EMBL" id="UIGY01000141">
    <property type="protein sequence ID" value="SUZ11744.1"/>
    <property type="molecule type" value="Genomic_DNA"/>
</dbReference>